<gene>
    <name evidence="2" type="ORF">BOW53_13805</name>
</gene>
<sequence>MRNLTPAELNSYLEQAEEPPLLLDVREPWEFETCAIEGSMLVPMRRIPTASEALDPNREIVVVCHHGIRSRQVASYLESVGFDRMINLSGGVAAWARDVDPEMPTY</sequence>
<organism evidence="2 3">
    <name type="scientific">Solemya pervernicosa gill symbiont</name>
    <dbReference type="NCBI Taxonomy" id="642797"/>
    <lineage>
        <taxon>Bacteria</taxon>
        <taxon>Pseudomonadati</taxon>
        <taxon>Pseudomonadota</taxon>
        <taxon>Gammaproteobacteria</taxon>
        <taxon>sulfur-oxidizing symbionts</taxon>
    </lineage>
</organism>
<keyword evidence="3" id="KW-1185">Reference proteome</keyword>
<dbReference type="Gene3D" id="3.40.250.10">
    <property type="entry name" value="Rhodanese-like domain"/>
    <property type="match status" value="1"/>
</dbReference>
<dbReference type="PANTHER" id="PTHR43031">
    <property type="entry name" value="FAD-DEPENDENT OXIDOREDUCTASE"/>
    <property type="match status" value="1"/>
</dbReference>
<dbReference type="RefSeq" id="WP_078484672.1">
    <property type="nucleotide sequence ID" value="NZ_MPRL01000069.1"/>
</dbReference>
<evidence type="ECO:0000259" key="1">
    <source>
        <dbReference type="PROSITE" id="PS50206"/>
    </source>
</evidence>
<dbReference type="OrthoDB" id="9811849at2"/>
<dbReference type="PANTHER" id="PTHR43031:SF17">
    <property type="entry name" value="SULFURTRANSFERASE YTWF-RELATED"/>
    <property type="match status" value="1"/>
</dbReference>
<name>A0A1T2L1B0_9GAMM</name>
<accession>A0A1T2L1B0</accession>
<dbReference type="InterPro" id="IPR001763">
    <property type="entry name" value="Rhodanese-like_dom"/>
</dbReference>
<dbReference type="Pfam" id="PF00581">
    <property type="entry name" value="Rhodanese"/>
    <property type="match status" value="1"/>
</dbReference>
<dbReference type="InterPro" id="IPR050229">
    <property type="entry name" value="GlpE_sulfurtransferase"/>
</dbReference>
<dbReference type="GO" id="GO:0016740">
    <property type="term" value="F:transferase activity"/>
    <property type="evidence" value="ECO:0007669"/>
    <property type="project" value="UniProtKB-KW"/>
</dbReference>
<protein>
    <submittedName>
        <fullName evidence="2">Sulfurtransferase</fullName>
    </submittedName>
</protein>
<dbReference type="SUPFAM" id="SSF52821">
    <property type="entry name" value="Rhodanese/Cell cycle control phosphatase"/>
    <property type="match status" value="1"/>
</dbReference>
<reference evidence="2 3" key="1">
    <citation type="submission" date="2016-11" db="EMBL/GenBank/DDBJ databases">
        <title>Mixed transmission modes and dynamic genome evolution in an obligate animal-bacterial symbiosis.</title>
        <authorList>
            <person name="Russell S.L."/>
            <person name="Corbett-Detig R.B."/>
            <person name="Cavanaugh C.M."/>
        </authorList>
    </citation>
    <scope>NUCLEOTIDE SEQUENCE [LARGE SCALE GENOMIC DNA]</scope>
    <source>
        <strain evidence="2">Sveles-Q1</strain>
    </source>
</reference>
<comment type="caution">
    <text evidence="2">The sequence shown here is derived from an EMBL/GenBank/DDBJ whole genome shotgun (WGS) entry which is preliminary data.</text>
</comment>
<keyword evidence="2" id="KW-0808">Transferase</keyword>
<dbReference type="PROSITE" id="PS50206">
    <property type="entry name" value="RHODANESE_3"/>
    <property type="match status" value="1"/>
</dbReference>
<evidence type="ECO:0000313" key="3">
    <source>
        <dbReference type="Proteomes" id="UP000191110"/>
    </source>
</evidence>
<dbReference type="EMBL" id="MPRL01000069">
    <property type="protein sequence ID" value="OOZ38895.1"/>
    <property type="molecule type" value="Genomic_DNA"/>
</dbReference>
<evidence type="ECO:0000313" key="2">
    <source>
        <dbReference type="EMBL" id="OOZ38895.1"/>
    </source>
</evidence>
<proteinExistence type="predicted"/>
<dbReference type="AlphaFoldDB" id="A0A1T2L1B0"/>
<feature type="domain" description="Rhodanese" evidence="1">
    <location>
        <begin position="16"/>
        <end position="104"/>
    </location>
</feature>
<dbReference type="InterPro" id="IPR036873">
    <property type="entry name" value="Rhodanese-like_dom_sf"/>
</dbReference>
<dbReference type="Proteomes" id="UP000191110">
    <property type="component" value="Unassembled WGS sequence"/>
</dbReference>
<dbReference type="SMART" id="SM00450">
    <property type="entry name" value="RHOD"/>
    <property type="match status" value="1"/>
</dbReference>